<dbReference type="HOGENOM" id="CLU_149290_2_0_7"/>
<protein>
    <recommendedName>
        <fullName evidence="3">BrnT family toxin</fullName>
    </recommendedName>
</protein>
<comment type="caution">
    <text evidence="1">The sequence shown here is derived from an EMBL/GenBank/DDBJ whole genome shotgun (WGS) entry which is preliminary data.</text>
</comment>
<evidence type="ECO:0008006" key="3">
    <source>
        <dbReference type="Google" id="ProtNLM"/>
    </source>
</evidence>
<organism evidence="1 2">
    <name type="scientific">Candidatus Entotheonella gemina</name>
    <dbReference type="NCBI Taxonomy" id="1429439"/>
    <lineage>
        <taxon>Bacteria</taxon>
        <taxon>Pseudomonadati</taxon>
        <taxon>Nitrospinota/Tectimicrobiota group</taxon>
        <taxon>Candidatus Tectimicrobiota</taxon>
        <taxon>Candidatus Entotheonellia</taxon>
        <taxon>Candidatus Entotheonellales</taxon>
        <taxon>Candidatus Entotheonellaceae</taxon>
        <taxon>Candidatus Entotheonella</taxon>
    </lineage>
</organism>
<dbReference type="Pfam" id="PF04365">
    <property type="entry name" value="BrnT_toxin"/>
    <property type="match status" value="1"/>
</dbReference>
<sequence length="91" mass="10827">MECEWNPAKNDSNIAHHGIDFEDARRIFDGLVLERIDDRFDYGEERIIAIGVVDGRELYVVYTMREERRRIISARRVTRYEREAYYQALGG</sequence>
<dbReference type="EMBL" id="AZHX01000730">
    <property type="protein sequence ID" value="ETX06319.1"/>
    <property type="molecule type" value="Genomic_DNA"/>
</dbReference>
<dbReference type="InterPro" id="IPR007460">
    <property type="entry name" value="BrnT_toxin"/>
</dbReference>
<evidence type="ECO:0000313" key="1">
    <source>
        <dbReference type="EMBL" id="ETX06319.1"/>
    </source>
</evidence>
<proteinExistence type="predicted"/>
<dbReference type="Gene3D" id="3.10.450.530">
    <property type="entry name" value="Ribonuclease toxin, BrnT, of type II toxin-antitoxin system"/>
    <property type="match status" value="1"/>
</dbReference>
<keyword evidence="2" id="KW-1185">Reference proteome</keyword>
<accession>W4M7L1</accession>
<dbReference type="Proteomes" id="UP000019140">
    <property type="component" value="Unassembled WGS sequence"/>
</dbReference>
<dbReference type="AlphaFoldDB" id="W4M7L1"/>
<evidence type="ECO:0000313" key="2">
    <source>
        <dbReference type="Proteomes" id="UP000019140"/>
    </source>
</evidence>
<name>W4M7L1_9BACT</name>
<reference evidence="1 2" key="1">
    <citation type="journal article" date="2014" name="Nature">
        <title>An environmental bacterial taxon with a large and distinct metabolic repertoire.</title>
        <authorList>
            <person name="Wilson M.C."/>
            <person name="Mori T."/>
            <person name="Ruckert C."/>
            <person name="Uria A.R."/>
            <person name="Helf M.J."/>
            <person name="Takada K."/>
            <person name="Gernert C."/>
            <person name="Steffens U.A."/>
            <person name="Heycke N."/>
            <person name="Schmitt S."/>
            <person name="Rinke C."/>
            <person name="Helfrich E.J."/>
            <person name="Brachmann A.O."/>
            <person name="Gurgui C."/>
            <person name="Wakimoto T."/>
            <person name="Kracht M."/>
            <person name="Crusemann M."/>
            <person name="Hentschel U."/>
            <person name="Abe I."/>
            <person name="Matsunaga S."/>
            <person name="Kalinowski J."/>
            <person name="Takeyama H."/>
            <person name="Piel J."/>
        </authorList>
    </citation>
    <scope>NUCLEOTIDE SEQUENCE [LARGE SCALE GENOMIC DNA]</scope>
    <source>
        <strain evidence="2">TSY2</strain>
    </source>
</reference>
<dbReference type="InterPro" id="IPR038573">
    <property type="entry name" value="BrnT_sf"/>
</dbReference>
<gene>
    <name evidence="1" type="ORF">ETSY2_17850</name>
</gene>